<reference evidence="3" key="1">
    <citation type="submission" date="2025-08" db="UniProtKB">
        <authorList>
            <consortium name="RefSeq"/>
        </authorList>
    </citation>
    <scope>IDENTIFICATION</scope>
    <source>
        <tissue evidence="3">Whole organism</tissue>
    </source>
</reference>
<gene>
    <name evidence="3" type="primary">LOC113204602</name>
</gene>
<dbReference type="Proteomes" id="UP000504606">
    <property type="component" value="Unplaced"/>
</dbReference>
<proteinExistence type="predicted"/>
<dbReference type="PRINTS" id="PR02085">
    <property type="entry name" value="POLR2GRINL1"/>
</dbReference>
<dbReference type="InterPro" id="IPR051375">
    <property type="entry name" value="Tuftelin_GRINL1A/MYZAP/CCD68"/>
</dbReference>
<dbReference type="InterPro" id="IPR026213">
    <property type="entry name" value="GRINL1"/>
</dbReference>
<protein>
    <submittedName>
        <fullName evidence="3">Uncharacterized protein LOC113204602</fullName>
    </submittedName>
</protein>
<evidence type="ECO:0000256" key="1">
    <source>
        <dbReference type="SAM" id="MobiDB-lite"/>
    </source>
</evidence>
<accession>A0A6J1SA84</accession>
<evidence type="ECO:0000313" key="3">
    <source>
        <dbReference type="RefSeq" id="XP_026275616.1"/>
    </source>
</evidence>
<dbReference type="GeneID" id="113204602"/>
<dbReference type="KEGG" id="foc:113204602"/>
<evidence type="ECO:0000313" key="2">
    <source>
        <dbReference type="Proteomes" id="UP000504606"/>
    </source>
</evidence>
<feature type="compositionally biased region" description="Polar residues" evidence="1">
    <location>
        <begin position="364"/>
        <end position="374"/>
    </location>
</feature>
<dbReference type="GO" id="GO:0005634">
    <property type="term" value="C:nucleus"/>
    <property type="evidence" value="ECO:0007669"/>
    <property type="project" value="InterPro"/>
</dbReference>
<dbReference type="GO" id="GO:0006368">
    <property type="term" value="P:transcription elongation by RNA polymerase II"/>
    <property type="evidence" value="ECO:0007669"/>
    <property type="project" value="InterPro"/>
</dbReference>
<dbReference type="Pfam" id="PF15328">
    <property type="entry name" value="GCOM2"/>
    <property type="match status" value="1"/>
</dbReference>
<dbReference type="CTD" id="81488"/>
<feature type="compositionally biased region" description="Acidic residues" evidence="1">
    <location>
        <begin position="342"/>
        <end position="362"/>
    </location>
</feature>
<organism evidence="2 3">
    <name type="scientific">Frankliniella occidentalis</name>
    <name type="common">Western flower thrips</name>
    <name type="synonym">Euthrips occidentalis</name>
    <dbReference type="NCBI Taxonomy" id="133901"/>
    <lineage>
        <taxon>Eukaryota</taxon>
        <taxon>Metazoa</taxon>
        <taxon>Ecdysozoa</taxon>
        <taxon>Arthropoda</taxon>
        <taxon>Hexapoda</taxon>
        <taxon>Insecta</taxon>
        <taxon>Pterygota</taxon>
        <taxon>Neoptera</taxon>
        <taxon>Paraneoptera</taxon>
        <taxon>Thysanoptera</taxon>
        <taxon>Terebrantia</taxon>
        <taxon>Thripoidea</taxon>
        <taxon>Thripidae</taxon>
        <taxon>Frankliniella</taxon>
    </lineage>
</organism>
<sequence length="374" mass="42094">MDHDCVPSAVSVAPKAERIIKKIPGKLPPPPKEIDVLMGDLRKKSIVDLHELLERQTKILLNKSLVNKLSDKGERASVLKDRIEKELKSRDELDKAASLLSKMTLNQLSALEWMGHCNPGHRGVISTNVDHPECEETNPLKILATHSGTTDHQKQISTINEEVTLVKPEDLLDSEDSIEISKVKDSLEPTLKVSKDQKMAESDMDVSKLPLRLNKTEPFAQAICERYGCKEGKDRFKPNKPLKPFTGTYPLKPTGRISTKPKRWEETNVTPPPLVHTDSKLLSLEESIKLQQEQNVKLKDIQIKHATEKLSSLHGIPMGDKIPRSVLNSMSYRDPIECHSDSDEDFNEADIEDQEIHDEDQQDSGTTVVYNVET</sequence>
<feature type="region of interest" description="Disordered" evidence="1">
    <location>
        <begin position="334"/>
        <end position="374"/>
    </location>
</feature>
<dbReference type="GO" id="GO:0003711">
    <property type="term" value="F:transcription elongation factor activity"/>
    <property type="evidence" value="ECO:0007669"/>
    <property type="project" value="InterPro"/>
</dbReference>
<keyword evidence="2" id="KW-1185">Reference proteome</keyword>
<dbReference type="RefSeq" id="XP_026275616.1">
    <property type="nucleotide sequence ID" value="XM_026419831.2"/>
</dbReference>
<feature type="region of interest" description="Disordered" evidence="1">
    <location>
        <begin position="238"/>
        <end position="273"/>
    </location>
</feature>
<dbReference type="PANTHER" id="PTHR23171">
    <property type="entry name" value="GDOWN1"/>
    <property type="match status" value="1"/>
</dbReference>
<dbReference type="OrthoDB" id="2408655at2759"/>
<dbReference type="GO" id="GO:0035556">
    <property type="term" value="P:intracellular signal transduction"/>
    <property type="evidence" value="ECO:0007669"/>
    <property type="project" value="TreeGrafter"/>
</dbReference>
<dbReference type="PANTHER" id="PTHR23171:SF13">
    <property type="entry name" value="DNA-DIRECTED RNA POLYMERASE II SUBUNIT GRINL1A"/>
    <property type="match status" value="1"/>
</dbReference>
<name>A0A6J1SA84_FRAOC</name>
<dbReference type="AlphaFoldDB" id="A0A6J1SA84"/>